<dbReference type="InterPro" id="IPR043502">
    <property type="entry name" value="DNA/RNA_pol_sf"/>
</dbReference>
<keyword evidence="1" id="KW-0511">Multifunctional enzyme</keyword>
<name>A0A176W1M7_MARPO</name>
<dbReference type="InterPro" id="IPR043128">
    <property type="entry name" value="Rev_trsase/Diguanyl_cyclase"/>
</dbReference>
<dbReference type="FunFam" id="3.30.70.270:FF:000020">
    <property type="entry name" value="Transposon Tf2-6 polyprotein-like Protein"/>
    <property type="match status" value="1"/>
</dbReference>
<dbReference type="PANTHER" id="PTHR37984:SF5">
    <property type="entry name" value="PROTEIN NYNRIN-LIKE"/>
    <property type="match status" value="1"/>
</dbReference>
<dbReference type="GO" id="GO:0003824">
    <property type="term" value="F:catalytic activity"/>
    <property type="evidence" value="ECO:0007669"/>
    <property type="project" value="UniProtKB-KW"/>
</dbReference>
<reference evidence="3" key="1">
    <citation type="submission" date="2016-03" db="EMBL/GenBank/DDBJ databases">
        <title>Mechanisms controlling the formation of the plant cell surface in tip-growing cells are functionally conserved among land plants.</title>
        <authorList>
            <person name="Honkanen S."/>
            <person name="Jones V.A."/>
            <person name="Morieri G."/>
            <person name="Champion C."/>
            <person name="Hetherington A.J."/>
            <person name="Kelly S."/>
            <person name="Saint-Marcoux D."/>
            <person name="Proust H."/>
            <person name="Prescott H."/>
            <person name="Dolan L."/>
        </authorList>
    </citation>
    <scope>NUCLEOTIDE SEQUENCE [LARGE SCALE GENOMIC DNA]</scope>
    <source>
        <tissue evidence="3">Whole gametophyte</tissue>
    </source>
</reference>
<evidence type="ECO:0000313" key="4">
    <source>
        <dbReference type="Proteomes" id="UP000077202"/>
    </source>
</evidence>
<proteinExistence type="predicted"/>
<keyword evidence="4" id="KW-1185">Reference proteome</keyword>
<evidence type="ECO:0000256" key="1">
    <source>
        <dbReference type="ARBA" id="ARBA00023268"/>
    </source>
</evidence>
<dbReference type="Proteomes" id="UP000077202">
    <property type="component" value="Unassembled WGS sequence"/>
</dbReference>
<protein>
    <recommendedName>
        <fullName evidence="2">Reverse transcriptase/retrotransposon-derived protein RNase H-like domain-containing protein</fullName>
    </recommendedName>
</protein>
<sequence length="280" mass="32244">MKGIPACYGKHWIDLLDDAVPIRQRQYRLNPKYSLLVKEEIDKYLSAGIIYPVLNSEWVSPIVIVPKKLTGKIRVCQDFRKLNAATRKDHQPFTSEHLGHLRQTFDRCRESSLSLHPEKCFFFMTGGNLLGHTVSSSGIAVDTEKVKVIFELEPLTNLRELRAFLGHVGYYQRFIHMYAILAADLTKMLKKDEPYEWGKKQQLTFEALKAKLTTAPVLRSPDWERPFHVYVDKLPFAIGVVLSQKDDNKKDYPIYFASRQLSAEEVYNNLEGSVRNGVLL</sequence>
<dbReference type="InterPro" id="IPR041577">
    <property type="entry name" value="RT_RNaseH_2"/>
</dbReference>
<dbReference type="PANTHER" id="PTHR37984">
    <property type="entry name" value="PROTEIN CBG26694"/>
    <property type="match status" value="1"/>
</dbReference>
<evidence type="ECO:0000313" key="3">
    <source>
        <dbReference type="EMBL" id="OAE26957.1"/>
    </source>
</evidence>
<dbReference type="SUPFAM" id="SSF56672">
    <property type="entry name" value="DNA/RNA polymerases"/>
    <property type="match status" value="1"/>
</dbReference>
<feature type="domain" description="Reverse transcriptase/retrotransposon-derived protein RNase H-like" evidence="2">
    <location>
        <begin position="197"/>
        <end position="266"/>
    </location>
</feature>
<organism evidence="3 4">
    <name type="scientific">Marchantia polymorpha subsp. ruderalis</name>
    <dbReference type="NCBI Taxonomy" id="1480154"/>
    <lineage>
        <taxon>Eukaryota</taxon>
        <taxon>Viridiplantae</taxon>
        <taxon>Streptophyta</taxon>
        <taxon>Embryophyta</taxon>
        <taxon>Marchantiophyta</taxon>
        <taxon>Marchantiopsida</taxon>
        <taxon>Marchantiidae</taxon>
        <taxon>Marchantiales</taxon>
        <taxon>Marchantiaceae</taxon>
        <taxon>Marchantia</taxon>
    </lineage>
</organism>
<dbReference type="EMBL" id="LVLJ01002025">
    <property type="protein sequence ID" value="OAE26957.1"/>
    <property type="molecule type" value="Genomic_DNA"/>
</dbReference>
<dbReference type="Gene3D" id="3.10.10.10">
    <property type="entry name" value="HIV Type 1 Reverse Transcriptase, subunit A, domain 1"/>
    <property type="match status" value="1"/>
</dbReference>
<accession>A0A176W1M7</accession>
<evidence type="ECO:0000259" key="2">
    <source>
        <dbReference type="Pfam" id="PF17919"/>
    </source>
</evidence>
<dbReference type="Gene3D" id="3.30.70.270">
    <property type="match status" value="1"/>
</dbReference>
<dbReference type="InterPro" id="IPR050951">
    <property type="entry name" value="Retrovirus_Pol_polyprotein"/>
</dbReference>
<gene>
    <name evidence="3" type="ORF">AXG93_225s1000</name>
</gene>
<dbReference type="AlphaFoldDB" id="A0A176W1M7"/>
<comment type="caution">
    <text evidence="3">The sequence shown here is derived from an EMBL/GenBank/DDBJ whole genome shotgun (WGS) entry which is preliminary data.</text>
</comment>
<dbReference type="Pfam" id="PF17919">
    <property type="entry name" value="RT_RNaseH_2"/>
    <property type="match status" value="1"/>
</dbReference>